<protein>
    <submittedName>
        <fullName evidence="2">Uncharacterized protein</fullName>
    </submittedName>
</protein>
<dbReference type="Proteomes" id="UP001050691">
    <property type="component" value="Unassembled WGS sequence"/>
</dbReference>
<name>A0AAV5AAG4_9AGAM</name>
<dbReference type="AlphaFoldDB" id="A0AAV5AAG4"/>
<comment type="caution">
    <text evidence="2">The sequence shown here is derived from an EMBL/GenBank/DDBJ whole genome shotgun (WGS) entry which is preliminary data.</text>
</comment>
<evidence type="ECO:0000313" key="3">
    <source>
        <dbReference type="Proteomes" id="UP001050691"/>
    </source>
</evidence>
<keyword evidence="3" id="KW-1185">Reference proteome</keyword>
<dbReference type="EMBL" id="BPWL01000005">
    <property type="protein sequence ID" value="GJJ10178.1"/>
    <property type="molecule type" value="Genomic_DNA"/>
</dbReference>
<keyword evidence="1" id="KW-1133">Transmembrane helix</keyword>
<sequence>MVETIQTEDSPAIGKMDNSTMISEELVQSVSGETIAIETFIAAFVHFITVLLVINIATILLDVLAFLAILYQVWGLWKEKQRLHLHTDKDFVTLLLQQGVLKLRFSYCQIIGVDVAAFQRVLSVILICEFTLALRRRNATRALPTQSALELPDLNMSSPNNPVQSILSVLGRLQDSIVADMGERSDPVGIDGLVEESNPETV</sequence>
<accession>A0AAV5AAG4</accession>
<keyword evidence="1" id="KW-0472">Membrane</keyword>
<keyword evidence="1" id="KW-0812">Transmembrane</keyword>
<feature type="transmembrane region" description="Helical" evidence="1">
    <location>
        <begin position="40"/>
        <end position="73"/>
    </location>
</feature>
<reference evidence="2" key="1">
    <citation type="submission" date="2021-10" db="EMBL/GenBank/DDBJ databases">
        <title>De novo Genome Assembly of Clathrus columnatus (Basidiomycota, Fungi) Using Illumina and Nanopore Sequence Data.</title>
        <authorList>
            <person name="Ogiso-Tanaka E."/>
            <person name="Itagaki H."/>
            <person name="Hosoya T."/>
            <person name="Hosaka K."/>
        </authorList>
    </citation>
    <scope>NUCLEOTIDE SEQUENCE</scope>
    <source>
        <strain evidence="2">MO-923</strain>
    </source>
</reference>
<organism evidence="2 3">
    <name type="scientific">Clathrus columnatus</name>
    <dbReference type="NCBI Taxonomy" id="1419009"/>
    <lineage>
        <taxon>Eukaryota</taxon>
        <taxon>Fungi</taxon>
        <taxon>Dikarya</taxon>
        <taxon>Basidiomycota</taxon>
        <taxon>Agaricomycotina</taxon>
        <taxon>Agaricomycetes</taxon>
        <taxon>Phallomycetidae</taxon>
        <taxon>Phallales</taxon>
        <taxon>Clathraceae</taxon>
        <taxon>Clathrus</taxon>
    </lineage>
</organism>
<evidence type="ECO:0000256" key="1">
    <source>
        <dbReference type="SAM" id="Phobius"/>
    </source>
</evidence>
<proteinExistence type="predicted"/>
<gene>
    <name evidence="2" type="ORF">Clacol_004404</name>
</gene>
<evidence type="ECO:0000313" key="2">
    <source>
        <dbReference type="EMBL" id="GJJ10178.1"/>
    </source>
</evidence>